<gene>
    <name evidence="6" type="primary">LOC113797257</name>
</gene>
<dbReference type="AlphaFoldDB" id="A0A6P6YD87"/>
<sequence>MMKYLLILSAIISLSHGQHSLSQAGQAQYYTPPTPSTSATLGQAYSLSPQQLAQPIRVYGSAPNAGYAPAASPAQYSQYSAQPQPQAAAVSPYAGLGLTASAVQAQAQAQAQAAAAAAVPSNYGWQVQHQALQPQPQQPQSQSHPQALAAPQVSSYQTGAPAHAPAPAAVAPAALHRPASVHYAQIGENLAGDYRFGYRTGDGNSFREESRLPDGTVQGQYGFVDADGKQRLVKYQAGVGGFQVLGSGDGAAAAAAPASVPAYHSAPVARSVGSSAAVSVPAIPQWAQSHIGGTIPAAAAPQQQPQYAQYAQQQYASPAQQYASPAQQYSSPAVASSSPGVPAQHTTTLQLGPGGAQFASSAAAGNHQPNTLTIRPIAAIAVRAGSSTGAAIQQSYGQPSATQPQTWGSHLG</sequence>
<feature type="region of interest" description="Disordered" evidence="3">
    <location>
        <begin position="128"/>
        <end position="164"/>
    </location>
</feature>
<dbReference type="OMA" id="ATGRCCP"/>
<keyword evidence="4" id="KW-0732">Signal</keyword>
<proteinExistence type="predicted"/>
<keyword evidence="1 2" id="KW-0193">Cuticle</keyword>
<name>A0A6P6YD87_DERPT</name>
<feature type="compositionally biased region" description="Low complexity" evidence="3">
    <location>
        <begin position="356"/>
        <end position="365"/>
    </location>
</feature>
<evidence type="ECO:0000256" key="4">
    <source>
        <dbReference type="SAM" id="SignalP"/>
    </source>
</evidence>
<evidence type="ECO:0000313" key="5">
    <source>
        <dbReference type="Proteomes" id="UP000515146"/>
    </source>
</evidence>
<organism evidence="5 6">
    <name type="scientific">Dermatophagoides pteronyssinus</name>
    <name type="common">European house dust mite</name>
    <dbReference type="NCBI Taxonomy" id="6956"/>
    <lineage>
        <taxon>Eukaryota</taxon>
        <taxon>Metazoa</taxon>
        <taxon>Ecdysozoa</taxon>
        <taxon>Arthropoda</taxon>
        <taxon>Chelicerata</taxon>
        <taxon>Arachnida</taxon>
        <taxon>Acari</taxon>
        <taxon>Acariformes</taxon>
        <taxon>Sarcoptiformes</taxon>
        <taxon>Astigmata</taxon>
        <taxon>Psoroptidia</taxon>
        <taxon>Analgoidea</taxon>
        <taxon>Pyroglyphidae</taxon>
        <taxon>Dermatophagoidinae</taxon>
        <taxon>Dermatophagoides</taxon>
    </lineage>
</organism>
<reference evidence="6" key="1">
    <citation type="submission" date="2025-08" db="UniProtKB">
        <authorList>
            <consortium name="RefSeq"/>
        </authorList>
    </citation>
    <scope>IDENTIFICATION</scope>
    <source>
        <strain evidence="6">Airmid</strain>
    </source>
</reference>
<evidence type="ECO:0000256" key="2">
    <source>
        <dbReference type="PROSITE-ProRule" id="PRU00497"/>
    </source>
</evidence>
<evidence type="ECO:0000256" key="1">
    <source>
        <dbReference type="ARBA" id="ARBA00022460"/>
    </source>
</evidence>
<dbReference type="Pfam" id="PF00379">
    <property type="entry name" value="Chitin_bind_4"/>
    <property type="match status" value="1"/>
</dbReference>
<feature type="compositionally biased region" description="Low complexity" evidence="3">
    <location>
        <begin position="128"/>
        <end position="152"/>
    </location>
</feature>
<dbReference type="KEGG" id="dpte:113797257"/>
<feature type="region of interest" description="Disordered" evidence="3">
    <location>
        <begin position="327"/>
        <end position="367"/>
    </location>
</feature>
<dbReference type="OrthoDB" id="7255276at2759"/>
<feature type="compositionally biased region" description="Low complexity" evidence="3">
    <location>
        <begin position="327"/>
        <end position="344"/>
    </location>
</feature>
<dbReference type="RefSeq" id="XP_027203413.1">
    <property type="nucleotide sequence ID" value="XM_027347612.1"/>
</dbReference>
<dbReference type="InterPro" id="IPR000618">
    <property type="entry name" value="Insect_cuticle"/>
</dbReference>
<accession>A0A6P6YD87</accession>
<dbReference type="GO" id="GO:0042302">
    <property type="term" value="F:structural constituent of cuticle"/>
    <property type="evidence" value="ECO:0007669"/>
    <property type="project" value="UniProtKB-UniRule"/>
</dbReference>
<dbReference type="Proteomes" id="UP000515146">
    <property type="component" value="Unplaced"/>
</dbReference>
<dbReference type="PROSITE" id="PS51155">
    <property type="entry name" value="CHIT_BIND_RR_2"/>
    <property type="match status" value="1"/>
</dbReference>
<evidence type="ECO:0000313" key="6">
    <source>
        <dbReference type="RefSeq" id="XP_027203413.1"/>
    </source>
</evidence>
<feature type="region of interest" description="Disordered" evidence="3">
    <location>
        <begin position="393"/>
        <end position="412"/>
    </location>
</feature>
<protein>
    <submittedName>
        <fullName evidence="6">RNA-binding protein 14-like isoform X1</fullName>
    </submittedName>
</protein>
<keyword evidence="5" id="KW-1185">Reference proteome</keyword>
<dbReference type="PRINTS" id="PR00947">
    <property type="entry name" value="CUTICLE"/>
</dbReference>
<feature type="signal peptide" evidence="4">
    <location>
        <begin position="1"/>
        <end position="17"/>
    </location>
</feature>
<dbReference type="InParanoid" id="A0A6P6YD87"/>
<evidence type="ECO:0000256" key="3">
    <source>
        <dbReference type="SAM" id="MobiDB-lite"/>
    </source>
</evidence>
<feature type="chain" id="PRO_5028144800" evidence="4">
    <location>
        <begin position="18"/>
        <end position="412"/>
    </location>
</feature>
<dbReference type="InterPro" id="IPR031311">
    <property type="entry name" value="CHIT_BIND_RR_consensus"/>
</dbReference>
<dbReference type="PROSITE" id="PS00233">
    <property type="entry name" value="CHIT_BIND_RR_1"/>
    <property type="match status" value="1"/>
</dbReference>